<dbReference type="GO" id="GO:0008017">
    <property type="term" value="F:microtubule binding"/>
    <property type="evidence" value="ECO:0007669"/>
    <property type="project" value="TreeGrafter"/>
</dbReference>
<keyword evidence="4" id="KW-1185">Reference proteome</keyword>
<dbReference type="Proteomes" id="UP000694556">
    <property type="component" value="Chromosome Z"/>
</dbReference>
<feature type="region of interest" description="Disordered" evidence="1">
    <location>
        <begin position="786"/>
        <end position="817"/>
    </location>
</feature>
<evidence type="ECO:0000259" key="2">
    <source>
        <dbReference type="Pfam" id="PF14661"/>
    </source>
</evidence>
<evidence type="ECO:0000256" key="1">
    <source>
        <dbReference type="SAM" id="MobiDB-lite"/>
    </source>
</evidence>
<protein>
    <submittedName>
        <fullName evidence="3">HAUS augmin like complex subunit 6</fullName>
    </submittedName>
</protein>
<reference evidence="3" key="1">
    <citation type="submission" date="2018-09" db="EMBL/GenBank/DDBJ databases">
        <title>Common duck and Muscovy duck high density SNP chip.</title>
        <authorList>
            <person name="Vignal A."/>
            <person name="Thebault N."/>
            <person name="Warren W.C."/>
        </authorList>
    </citation>
    <scope>NUCLEOTIDE SEQUENCE [LARGE SCALE GENOMIC DNA]</scope>
</reference>
<dbReference type="Pfam" id="PF14661">
    <property type="entry name" value="HAUS6_N"/>
    <property type="match status" value="1"/>
</dbReference>
<evidence type="ECO:0000313" key="3">
    <source>
        <dbReference type="Ensembl" id="ENSCMMP00000013020.1"/>
    </source>
</evidence>
<dbReference type="GO" id="GO:0070652">
    <property type="term" value="C:HAUS complex"/>
    <property type="evidence" value="ECO:0007669"/>
    <property type="project" value="InterPro"/>
</dbReference>
<dbReference type="InterPro" id="IPR026797">
    <property type="entry name" value="HAUS_6"/>
</dbReference>
<dbReference type="AlphaFoldDB" id="A0A8C3GIY6"/>
<reference evidence="3" key="3">
    <citation type="submission" date="2025-09" db="UniProtKB">
        <authorList>
            <consortium name="Ensembl"/>
        </authorList>
    </citation>
    <scope>IDENTIFICATION</scope>
</reference>
<accession>A0A8C3GIY6</accession>
<organism evidence="3 4">
    <name type="scientific">Cairina moschata</name>
    <name type="common">Muscovy duck</name>
    <dbReference type="NCBI Taxonomy" id="8855"/>
    <lineage>
        <taxon>Eukaryota</taxon>
        <taxon>Metazoa</taxon>
        <taxon>Chordata</taxon>
        <taxon>Craniata</taxon>
        <taxon>Vertebrata</taxon>
        <taxon>Euteleostomi</taxon>
        <taxon>Archelosauria</taxon>
        <taxon>Archosauria</taxon>
        <taxon>Dinosauria</taxon>
        <taxon>Saurischia</taxon>
        <taxon>Theropoda</taxon>
        <taxon>Coelurosauria</taxon>
        <taxon>Aves</taxon>
        <taxon>Neognathae</taxon>
        <taxon>Galloanserae</taxon>
        <taxon>Anseriformes</taxon>
        <taxon>Anatidae</taxon>
        <taxon>Anatinae</taxon>
        <taxon>Cairina</taxon>
    </lineage>
</organism>
<proteinExistence type="predicted"/>
<dbReference type="PANTHER" id="PTHR16151">
    <property type="entry name" value="HAUS AUGMIN-LIKE COMPLEX SUBUNIT 6"/>
    <property type="match status" value="1"/>
</dbReference>
<feature type="domain" description="HAUS augmin-like complex subunit 6 N-terminal" evidence="2">
    <location>
        <begin position="39"/>
        <end position="262"/>
    </location>
</feature>
<dbReference type="PANTHER" id="PTHR16151:SF2">
    <property type="entry name" value="HAUS AUGMIN-LIKE COMPLEX SUBUNIT 6"/>
    <property type="match status" value="1"/>
</dbReference>
<name>A0A8C3GIY6_CAIMO</name>
<dbReference type="GO" id="GO:1990498">
    <property type="term" value="C:mitotic spindle microtubule"/>
    <property type="evidence" value="ECO:0007669"/>
    <property type="project" value="TreeGrafter"/>
</dbReference>
<dbReference type="InterPro" id="IPR028163">
    <property type="entry name" value="HAUS_6_N"/>
</dbReference>
<dbReference type="GO" id="GO:0051225">
    <property type="term" value="P:spindle assembly"/>
    <property type="evidence" value="ECO:0007669"/>
    <property type="project" value="InterPro"/>
</dbReference>
<dbReference type="Ensembl" id="ENSCMMT00000014321.1">
    <property type="protein sequence ID" value="ENSCMMP00000013020.1"/>
    <property type="gene ID" value="ENSCMMG00000008250.1"/>
</dbReference>
<sequence length="951" mass="107535">MAVRSGPLETETGKVAAADLCLSSSAVPARAADWKRRHLWLCLLALGFDPQAAEMSFDRELRLGVSMFDASNASAFRIVAQFLFSQLDPGRSATVFRDCLLPEQITRDNDFRKQCCSWLKDITNESKSYLPPVATSSFLSPAGSKFIHLMYRFARYVMIKNLTKNSVGSDTSFTEAVNLIPKNKCKAKARCNVAYNKLLRILQKKDIIIREYNKKSRLLIKEIEQTKSEYAYYQQQLLKMKLYDQNTNDRTERIQKVRSMWTFVMDTLTPLKKEIEIVDSVIEGCVDLYTLTGTNVNVPQLLADRVESEIHEVCTGNLYEGEKLNFLTVIQLLNGALSIIRDECCPFESKHFLDIKNTSEFQNKILLNLKAVRQEIEEQRCKSLRELISGKQKELEWKLKSHLEPCPFSLKRGQDPDLDVLQSMSCFFHPAEEAYKDTVSYQLEIPLLGIYDSVSEINYKEDKETSGSMMDNSTLQPTRWISSVSLDLSEASESSDIEKDFHTETYNGKEKPLTPEISEETEDFSMSDEENTVIFISSAVQKEDLLKKATEELAEEVAKTVTSESPQSDGGKGISLEDLISSQAFNPFLTRQQIPRTPENLLTEIRSSWRKAIQTDDSPDVELAPAEVMTEESPMDASTTVLNKMDPTLVGSTSASPVFDFDSTLTEFEAQNQMRISNISGCPVWETSGVQENESDKEQELERTVLSRISVDKTEEPAFLDVENSINTPDTFSESNSRINTVPSSQLWDSLVDRILQWDAPSVLRLDSCEVAEAGILHETLPKEFDSIDPNKSTSSESDFDVLNSEDVPDSTKSKGCVQESNLDLQSVVSSYKMLEENASGNREKLHQTHAGDESLSYISDLNLRPEEERDDLCSTWDLFRLDEEFTKAPSPLSFPKGYQSLAPLLMFTQDQKEIVSRIHKISLDLLSKLKGEEQLNEKLHTKEPSSEQNL</sequence>
<reference evidence="3" key="2">
    <citation type="submission" date="2025-08" db="UniProtKB">
        <authorList>
            <consortium name="Ensembl"/>
        </authorList>
    </citation>
    <scope>IDENTIFICATION</scope>
</reference>
<evidence type="ECO:0000313" key="4">
    <source>
        <dbReference type="Proteomes" id="UP000694556"/>
    </source>
</evidence>